<organism evidence="2 3">
    <name type="scientific">Trachymyrmex cornetzi</name>
    <dbReference type="NCBI Taxonomy" id="471704"/>
    <lineage>
        <taxon>Eukaryota</taxon>
        <taxon>Metazoa</taxon>
        <taxon>Ecdysozoa</taxon>
        <taxon>Arthropoda</taxon>
        <taxon>Hexapoda</taxon>
        <taxon>Insecta</taxon>
        <taxon>Pterygota</taxon>
        <taxon>Neoptera</taxon>
        <taxon>Endopterygota</taxon>
        <taxon>Hymenoptera</taxon>
        <taxon>Apocrita</taxon>
        <taxon>Aculeata</taxon>
        <taxon>Formicoidea</taxon>
        <taxon>Formicidae</taxon>
        <taxon>Myrmicinae</taxon>
        <taxon>Trachymyrmex</taxon>
    </lineage>
</organism>
<feature type="domain" description="RNase H type-1" evidence="1">
    <location>
        <begin position="60"/>
        <end position="193"/>
    </location>
</feature>
<keyword evidence="3" id="KW-1185">Reference proteome</keyword>
<dbReference type="STRING" id="471704.A0A151IV88"/>
<dbReference type="CDD" id="cd09276">
    <property type="entry name" value="Rnase_HI_RT_non_LTR"/>
    <property type="match status" value="1"/>
</dbReference>
<dbReference type="PROSITE" id="PS50879">
    <property type="entry name" value="RNASE_H_1"/>
    <property type="match status" value="1"/>
</dbReference>
<dbReference type="GO" id="GO:0004523">
    <property type="term" value="F:RNA-DNA hybrid ribonuclease activity"/>
    <property type="evidence" value="ECO:0007669"/>
    <property type="project" value="InterPro"/>
</dbReference>
<protein>
    <submittedName>
        <fullName evidence="2">Ribonuclease H1</fullName>
    </submittedName>
</protein>
<proteinExistence type="predicted"/>
<reference evidence="2 3" key="1">
    <citation type="submission" date="2015-09" db="EMBL/GenBank/DDBJ databases">
        <title>Trachymyrmex cornetzi WGS genome.</title>
        <authorList>
            <person name="Nygaard S."/>
            <person name="Hu H."/>
            <person name="Boomsma J."/>
            <person name="Zhang G."/>
        </authorList>
    </citation>
    <scope>NUCLEOTIDE SEQUENCE [LARGE SCALE GENOMIC DNA]</scope>
    <source>
        <strain evidence="2">Tcor2-1</strain>
        <tissue evidence="2">Whole body</tissue>
    </source>
</reference>
<dbReference type="Proteomes" id="UP000078492">
    <property type="component" value="Unassembled WGS sequence"/>
</dbReference>
<dbReference type="GO" id="GO:0003676">
    <property type="term" value="F:nucleic acid binding"/>
    <property type="evidence" value="ECO:0007669"/>
    <property type="project" value="InterPro"/>
</dbReference>
<dbReference type="InterPro" id="IPR012337">
    <property type="entry name" value="RNaseH-like_sf"/>
</dbReference>
<dbReference type="Gene3D" id="3.30.420.10">
    <property type="entry name" value="Ribonuclease H-like superfamily/Ribonuclease H"/>
    <property type="match status" value="1"/>
</dbReference>
<dbReference type="EMBL" id="KQ980943">
    <property type="protein sequence ID" value="KYN11259.1"/>
    <property type="molecule type" value="Genomic_DNA"/>
</dbReference>
<sequence length="259" mass="29280">MIKHYKSCIKRSRFLAAFLYPYSTNILTLSCSCVYTGTKDDTPNELIIRQFQEFLYPLDQEDYVSFYTDGSRFDLEDYIGTGIYAPSLNLEIAHRLPSGTSVFTAEAWALLMTIKIICNRNISKAVIFSDSRSVLDSLASTRSDLGNYLIYAIKYQFSQATSKNLNIKLVWIPSHKGISGNERTDELAKLGAARGDRWGRACPCGDPHQDINHIIFYCPLTAPKSGKLISYIHNFPDTQKNIFSLLKNPNPKLIRLLLG</sequence>
<gene>
    <name evidence="2" type="ORF">ALC57_16587</name>
</gene>
<dbReference type="SUPFAM" id="SSF53098">
    <property type="entry name" value="Ribonuclease H-like"/>
    <property type="match status" value="1"/>
</dbReference>
<dbReference type="PROSITE" id="PS51257">
    <property type="entry name" value="PROKAR_LIPOPROTEIN"/>
    <property type="match status" value="1"/>
</dbReference>
<dbReference type="InterPro" id="IPR036397">
    <property type="entry name" value="RNaseH_sf"/>
</dbReference>
<dbReference type="Pfam" id="PF00075">
    <property type="entry name" value="RNase_H"/>
    <property type="match status" value="1"/>
</dbReference>
<name>A0A151IV88_9HYME</name>
<accession>A0A151IV88</accession>
<dbReference type="AlphaFoldDB" id="A0A151IV88"/>
<evidence type="ECO:0000259" key="1">
    <source>
        <dbReference type="PROSITE" id="PS50879"/>
    </source>
</evidence>
<evidence type="ECO:0000313" key="3">
    <source>
        <dbReference type="Proteomes" id="UP000078492"/>
    </source>
</evidence>
<dbReference type="InterPro" id="IPR002156">
    <property type="entry name" value="RNaseH_domain"/>
</dbReference>
<evidence type="ECO:0000313" key="2">
    <source>
        <dbReference type="EMBL" id="KYN11259.1"/>
    </source>
</evidence>